<name>A0A841Z0C0_9LIST</name>
<feature type="transmembrane region" description="Helical" evidence="3">
    <location>
        <begin position="7"/>
        <end position="27"/>
    </location>
</feature>
<dbReference type="PROSITE" id="PS01173">
    <property type="entry name" value="LIPASE_GDXG_HIS"/>
    <property type="match status" value="1"/>
</dbReference>
<evidence type="ECO:0000256" key="3">
    <source>
        <dbReference type="SAM" id="Phobius"/>
    </source>
</evidence>
<dbReference type="PANTHER" id="PTHR48081">
    <property type="entry name" value="AB HYDROLASE SUPERFAMILY PROTEIN C4A8.06C"/>
    <property type="match status" value="1"/>
</dbReference>
<proteinExistence type="inferred from homology"/>
<evidence type="ECO:0000259" key="4">
    <source>
        <dbReference type="Pfam" id="PF07859"/>
    </source>
</evidence>
<dbReference type="Gene3D" id="3.40.50.1820">
    <property type="entry name" value="alpha/beta hydrolase"/>
    <property type="match status" value="1"/>
</dbReference>
<dbReference type="RefSeq" id="WP_185389421.1">
    <property type="nucleotide sequence ID" value="NZ_JAARQN010000009.1"/>
</dbReference>
<protein>
    <submittedName>
        <fullName evidence="5">Alpha/beta hydrolase</fullName>
    </submittedName>
</protein>
<evidence type="ECO:0000313" key="5">
    <source>
        <dbReference type="EMBL" id="MBC1458226.1"/>
    </source>
</evidence>
<evidence type="ECO:0000256" key="1">
    <source>
        <dbReference type="ARBA" id="ARBA00010515"/>
    </source>
</evidence>
<dbReference type="GO" id="GO:0016787">
    <property type="term" value="F:hydrolase activity"/>
    <property type="evidence" value="ECO:0007669"/>
    <property type="project" value="UniProtKB-KW"/>
</dbReference>
<dbReference type="InterPro" id="IPR050300">
    <property type="entry name" value="GDXG_lipolytic_enzyme"/>
</dbReference>
<dbReference type="Proteomes" id="UP000569903">
    <property type="component" value="Unassembled WGS sequence"/>
</dbReference>
<keyword evidence="3" id="KW-1133">Transmembrane helix</keyword>
<keyword evidence="3" id="KW-0472">Membrane</keyword>
<comment type="similarity">
    <text evidence="1">Belongs to the 'GDXG' lipolytic enzyme family.</text>
</comment>
<dbReference type="Pfam" id="PF07859">
    <property type="entry name" value="Abhydrolase_3"/>
    <property type="match status" value="1"/>
</dbReference>
<evidence type="ECO:0000256" key="2">
    <source>
        <dbReference type="ARBA" id="ARBA00022801"/>
    </source>
</evidence>
<dbReference type="InterPro" id="IPR029058">
    <property type="entry name" value="AB_hydrolase_fold"/>
</dbReference>
<comment type="caution">
    <text evidence="5">The sequence shown here is derived from an EMBL/GenBank/DDBJ whole genome shotgun (WGS) entry which is preliminary data.</text>
</comment>
<dbReference type="InterPro" id="IPR013094">
    <property type="entry name" value="AB_hydrolase_3"/>
</dbReference>
<organism evidence="5 6">
    <name type="scientific">Listeria newyorkensis</name>
    <dbReference type="NCBI Taxonomy" id="1497681"/>
    <lineage>
        <taxon>Bacteria</taxon>
        <taxon>Bacillati</taxon>
        <taxon>Bacillota</taxon>
        <taxon>Bacilli</taxon>
        <taxon>Bacillales</taxon>
        <taxon>Listeriaceae</taxon>
        <taxon>Listeria</taxon>
    </lineage>
</organism>
<keyword evidence="2 5" id="KW-0378">Hydrolase</keyword>
<sequence length="348" mass="38252">MKQTLKWIGIVLVSIVLLPLVAIFFIYKKATGKREYDPKVLDNLEEAAQDYVKKTAPLSDVDSRYKYIRLAEKALPAAKNIEVGEIENKKIDGPGGKISLRIYSPEADGPYPLMVYFHGGGFVTGSVQSTDGIARKLVQTTGYRVISVDYRLAPENPFPAAIEDAYATVAWVSKHLTSLRAKSKDIVVAGESAGGNIAAVVAQLAKSKGTPNISKQILLYPPVDIFSRDASVLYPSMDEFAEGYVLTKESLDKYFKLYLSGAGDRKYDPLVAPIRHKDVSDLPAAFVATAEYDPLRDQGEAYAEKLKDAGVPVYAKRLEKVPHGFMSTPSAATDETYELISEFLQEKL</sequence>
<keyword evidence="3" id="KW-0812">Transmembrane</keyword>
<gene>
    <name evidence="5" type="ORF">HB850_10715</name>
</gene>
<dbReference type="PANTHER" id="PTHR48081:SF8">
    <property type="entry name" value="ALPHA_BETA HYDROLASE FOLD-3 DOMAIN-CONTAINING PROTEIN-RELATED"/>
    <property type="match status" value="1"/>
</dbReference>
<accession>A0A841Z0C0</accession>
<feature type="domain" description="Alpha/beta hydrolase fold-3" evidence="4">
    <location>
        <begin position="114"/>
        <end position="326"/>
    </location>
</feature>
<reference evidence="5 6" key="1">
    <citation type="submission" date="2020-03" db="EMBL/GenBank/DDBJ databases">
        <title>Soil Listeria distribution.</title>
        <authorList>
            <person name="Liao J."/>
            <person name="Wiedmann M."/>
        </authorList>
    </citation>
    <scope>NUCLEOTIDE SEQUENCE [LARGE SCALE GENOMIC DNA]</scope>
    <source>
        <strain evidence="5 6">FSL L7-1614</strain>
    </source>
</reference>
<dbReference type="EMBL" id="JAARQN010000009">
    <property type="protein sequence ID" value="MBC1458226.1"/>
    <property type="molecule type" value="Genomic_DNA"/>
</dbReference>
<dbReference type="InterPro" id="IPR002168">
    <property type="entry name" value="Lipase_GDXG_HIS_AS"/>
</dbReference>
<evidence type="ECO:0000313" key="6">
    <source>
        <dbReference type="Proteomes" id="UP000569903"/>
    </source>
</evidence>
<dbReference type="SUPFAM" id="SSF53474">
    <property type="entry name" value="alpha/beta-Hydrolases"/>
    <property type="match status" value="1"/>
</dbReference>
<dbReference type="AlphaFoldDB" id="A0A841Z0C0"/>